<sequence>MKVLRNQVPPSIYMVPSVFRDLNPSSFNPKVVSIGPLHRQDEDLQGFEVHKPTYLHNLLHRVGSEPEKTLQKCASKVIGSIERIKACYAGSTTYNDLELPKMMVIDGCFILEFIESILDISSESNMLLIEKHLLTDTIQVRLNFYKVFEGNLVIPNVSLDSTHDHILGFVHKHYQPVEPMPSVFSSIPKGHSAMELDREGMNFKPNEDQNWELAMKLGLALPSFSWFGWPTLRMPIVNLIIYEQSSDVKKYVTSYVYAMDRLIDTPQDVALLIKSKVLINYLGSNENAANMINNICKEVMVPDFFYYQQWKELDTYYNSNWPNTLVGLKWTYFNSPWSIIALFAAFFLFALTVVQTIFTINPK</sequence>
<keyword evidence="3" id="KW-1185">Reference proteome</keyword>
<dbReference type="Pfam" id="PF03140">
    <property type="entry name" value="DUF247"/>
    <property type="match status" value="2"/>
</dbReference>
<name>A0A9R1V165_LACSA</name>
<reference evidence="2 3" key="1">
    <citation type="journal article" date="2017" name="Nat. Commun.">
        <title>Genome assembly with in vitro proximity ligation data and whole-genome triplication in lettuce.</title>
        <authorList>
            <person name="Reyes-Chin-Wo S."/>
            <person name="Wang Z."/>
            <person name="Yang X."/>
            <person name="Kozik A."/>
            <person name="Arikit S."/>
            <person name="Song C."/>
            <person name="Xia L."/>
            <person name="Froenicke L."/>
            <person name="Lavelle D.O."/>
            <person name="Truco M.J."/>
            <person name="Xia R."/>
            <person name="Zhu S."/>
            <person name="Xu C."/>
            <person name="Xu H."/>
            <person name="Xu X."/>
            <person name="Cox K."/>
            <person name="Korf I."/>
            <person name="Meyers B.C."/>
            <person name="Michelmore R.W."/>
        </authorList>
    </citation>
    <scope>NUCLEOTIDE SEQUENCE [LARGE SCALE GENOMIC DNA]</scope>
    <source>
        <strain evidence="3">cv. Salinas</strain>
        <tissue evidence="2">Seedlings</tissue>
    </source>
</reference>
<organism evidence="2 3">
    <name type="scientific">Lactuca sativa</name>
    <name type="common">Garden lettuce</name>
    <dbReference type="NCBI Taxonomy" id="4236"/>
    <lineage>
        <taxon>Eukaryota</taxon>
        <taxon>Viridiplantae</taxon>
        <taxon>Streptophyta</taxon>
        <taxon>Embryophyta</taxon>
        <taxon>Tracheophyta</taxon>
        <taxon>Spermatophyta</taxon>
        <taxon>Magnoliopsida</taxon>
        <taxon>eudicotyledons</taxon>
        <taxon>Gunneridae</taxon>
        <taxon>Pentapetalae</taxon>
        <taxon>asterids</taxon>
        <taxon>campanulids</taxon>
        <taxon>Asterales</taxon>
        <taxon>Asteraceae</taxon>
        <taxon>Cichorioideae</taxon>
        <taxon>Cichorieae</taxon>
        <taxon>Lactucinae</taxon>
        <taxon>Lactuca</taxon>
    </lineage>
</organism>
<keyword evidence="1" id="KW-0472">Membrane</keyword>
<dbReference type="AlphaFoldDB" id="A0A9R1V165"/>
<evidence type="ECO:0000256" key="1">
    <source>
        <dbReference type="SAM" id="Phobius"/>
    </source>
</evidence>
<evidence type="ECO:0000313" key="3">
    <source>
        <dbReference type="Proteomes" id="UP000235145"/>
    </source>
</evidence>
<keyword evidence="1" id="KW-1133">Transmembrane helix</keyword>
<evidence type="ECO:0000313" key="2">
    <source>
        <dbReference type="EMBL" id="KAJ0197368.1"/>
    </source>
</evidence>
<dbReference type="PANTHER" id="PTHR31170:SF25">
    <property type="entry name" value="BNAA09G04570D PROTEIN"/>
    <property type="match status" value="1"/>
</dbReference>
<accession>A0A9R1V165</accession>
<dbReference type="Proteomes" id="UP000235145">
    <property type="component" value="Unassembled WGS sequence"/>
</dbReference>
<comment type="caution">
    <text evidence="2">The sequence shown here is derived from an EMBL/GenBank/DDBJ whole genome shotgun (WGS) entry which is preliminary data.</text>
</comment>
<feature type="transmembrane region" description="Helical" evidence="1">
    <location>
        <begin position="337"/>
        <end position="360"/>
    </location>
</feature>
<protein>
    <submittedName>
        <fullName evidence="2">Uncharacterized protein</fullName>
    </submittedName>
</protein>
<keyword evidence="1" id="KW-0812">Transmembrane</keyword>
<dbReference type="InterPro" id="IPR004158">
    <property type="entry name" value="DUF247_pln"/>
</dbReference>
<gene>
    <name evidence="2" type="ORF">LSAT_V11C700354000</name>
</gene>
<dbReference type="EMBL" id="NBSK02000007">
    <property type="protein sequence ID" value="KAJ0197368.1"/>
    <property type="molecule type" value="Genomic_DNA"/>
</dbReference>
<proteinExistence type="predicted"/>
<dbReference type="PANTHER" id="PTHR31170">
    <property type="entry name" value="BNAC04G53230D PROTEIN"/>
    <property type="match status" value="1"/>
</dbReference>